<dbReference type="EMBL" id="DXEU01000161">
    <property type="protein sequence ID" value="HIX52928.1"/>
    <property type="molecule type" value="Genomic_DNA"/>
</dbReference>
<dbReference type="GO" id="GO:0006003">
    <property type="term" value="P:fructose 2,6-bisphosphate metabolic process"/>
    <property type="evidence" value="ECO:0007669"/>
    <property type="project" value="InterPro"/>
</dbReference>
<dbReference type="PANTHER" id="PTHR48100">
    <property type="entry name" value="BROAD-SPECIFICITY PHOSPHATASE YOR283W-RELATED"/>
    <property type="match status" value="1"/>
</dbReference>
<feature type="active site" description="Tele-phosphohistidine intermediate" evidence="3">
    <location>
        <position position="8"/>
    </location>
</feature>
<dbReference type="Gene3D" id="3.40.50.1240">
    <property type="entry name" value="Phosphoglycerate mutase-like"/>
    <property type="match status" value="1"/>
</dbReference>
<dbReference type="PRINTS" id="PR00991">
    <property type="entry name" value="6PFRUCTKNASE"/>
</dbReference>
<dbReference type="InterPro" id="IPR029033">
    <property type="entry name" value="His_PPase_superfam"/>
</dbReference>
<evidence type="ECO:0000256" key="1">
    <source>
        <dbReference type="ARBA" id="ARBA00023152"/>
    </source>
</evidence>
<dbReference type="GO" id="GO:0005524">
    <property type="term" value="F:ATP binding"/>
    <property type="evidence" value="ECO:0007669"/>
    <property type="project" value="InterPro"/>
</dbReference>
<dbReference type="InterPro" id="IPR050275">
    <property type="entry name" value="PGM_Phosphatase"/>
</dbReference>
<sequence>MKLYLIRHGQTDWNVAGKIQGCHDIPLNETGKMQAACLAKGMEKRPVTRVYSSPQLRALETARAIAASQKVEVEILPGLREVEFGEWEGMTWKEIQERDPERYRRWVETPAEVTPPGGESRPQIYERVGEAVQTILREAQGDVAIVSHGAALVYTVSYMFRNEVGPHDEIIVKNVSITTVEYDRETGHFRMVQANDTSHLPEAVKGRGAESPTLTF</sequence>
<evidence type="ECO:0000313" key="5">
    <source>
        <dbReference type="EMBL" id="HIX52928.1"/>
    </source>
</evidence>
<dbReference type="PROSITE" id="PS00175">
    <property type="entry name" value="PG_MUTASE"/>
    <property type="match status" value="1"/>
</dbReference>
<name>A0A9D2AWX3_9FIRM</name>
<evidence type="ECO:0000313" key="6">
    <source>
        <dbReference type="Proteomes" id="UP000886780"/>
    </source>
</evidence>
<feature type="binding site" evidence="4">
    <location>
        <position position="57"/>
    </location>
    <ligand>
        <name>substrate</name>
    </ligand>
</feature>
<dbReference type="SUPFAM" id="SSF53254">
    <property type="entry name" value="Phosphoglycerate mutase-like"/>
    <property type="match status" value="1"/>
</dbReference>
<proteinExistence type="predicted"/>
<accession>A0A9D2AWX3</accession>
<feature type="active site" description="Proton donor/acceptor" evidence="3">
    <location>
        <position position="81"/>
    </location>
</feature>
<gene>
    <name evidence="5" type="ORF">IAA28_09010</name>
</gene>
<dbReference type="Pfam" id="PF00300">
    <property type="entry name" value="His_Phos_1"/>
    <property type="match status" value="1"/>
</dbReference>
<feature type="binding site" evidence="4">
    <location>
        <begin position="7"/>
        <end position="14"/>
    </location>
    <ligand>
        <name>substrate</name>
    </ligand>
</feature>
<dbReference type="InterPro" id="IPR003094">
    <property type="entry name" value="6Pfruct_kin"/>
</dbReference>
<keyword evidence="2" id="KW-0413">Isomerase</keyword>
<dbReference type="GO" id="GO:0005737">
    <property type="term" value="C:cytoplasm"/>
    <property type="evidence" value="ECO:0007669"/>
    <property type="project" value="TreeGrafter"/>
</dbReference>
<dbReference type="InterPro" id="IPR001345">
    <property type="entry name" value="PG/BPGM_mutase_AS"/>
</dbReference>
<dbReference type="InterPro" id="IPR013078">
    <property type="entry name" value="His_Pase_superF_clade-1"/>
</dbReference>
<dbReference type="GO" id="GO:0016791">
    <property type="term" value="F:phosphatase activity"/>
    <property type="evidence" value="ECO:0007669"/>
    <property type="project" value="TreeGrafter"/>
</dbReference>
<protein>
    <submittedName>
        <fullName evidence="5">Histidine phosphatase family protein</fullName>
    </submittedName>
</protein>
<comment type="caution">
    <text evidence="5">The sequence shown here is derived from an EMBL/GenBank/DDBJ whole genome shotgun (WGS) entry which is preliminary data.</text>
</comment>
<evidence type="ECO:0000256" key="3">
    <source>
        <dbReference type="PIRSR" id="PIRSR613078-1"/>
    </source>
</evidence>
<keyword evidence="1" id="KW-0324">Glycolysis</keyword>
<evidence type="ECO:0000256" key="2">
    <source>
        <dbReference type="ARBA" id="ARBA00023235"/>
    </source>
</evidence>
<dbReference type="PANTHER" id="PTHR48100:SF1">
    <property type="entry name" value="HISTIDINE PHOSPHATASE FAMILY PROTEIN-RELATED"/>
    <property type="match status" value="1"/>
</dbReference>
<reference evidence="5" key="1">
    <citation type="journal article" date="2021" name="PeerJ">
        <title>Extensive microbial diversity within the chicken gut microbiome revealed by metagenomics and culture.</title>
        <authorList>
            <person name="Gilroy R."/>
            <person name="Ravi A."/>
            <person name="Getino M."/>
            <person name="Pursley I."/>
            <person name="Horton D.L."/>
            <person name="Alikhan N.F."/>
            <person name="Baker D."/>
            <person name="Gharbi K."/>
            <person name="Hall N."/>
            <person name="Watson M."/>
            <person name="Adriaenssens E.M."/>
            <person name="Foster-Nyarko E."/>
            <person name="Jarju S."/>
            <person name="Secka A."/>
            <person name="Antonio M."/>
            <person name="Oren A."/>
            <person name="Chaudhuri R.R."/>
            <person name="La Ragione R."/>
            <person name="Hildebrand F."/>
            <person name="Pallen M.J."/>
        </authorList>
    </citation>
    <scope>NUCLEOTIDE SEQUENCE</scope>
    <source>
        <strain evidence="5">ChiGjej4B4-12881</strain>
    </source>
</reference>
<organism evidence="5 6">
    <name type="scientific">Candidatus Lachnoclostridium stercoripullorum</name>
    <dbReference type="NCBI Taxonomy" id="2838635"/>
    <lineage>
        <taxon>Bacteria</taxon>
        <taxon>Bacillati</taxon>
        <taxon>Bacillota</taxon>
        <taxon>Clostridia</taxon>
        <taxon>Lachnospirales</taxon>
        <taxon>Lachnospiraceae</taxon>
    </lineage>
</organism>
<reference evidence="5" key="2">
    <citation type="submission" date="2021-04" db="EMBL/GenBank/DDBJ databases">
        <authorList>
            <person name="Gilroy R."/>
        </authorList>
    </citation>
    <scope>NUCLEOTIDE SEQUENCE</scope>
    <source>
        <strain evidence="5">ChiGjej4B4-12881</strain>
    </source>
</reference>
<dbReference type="SMART" id="SM00855">
    <property type="entry name" value="PGAM"/>
    <property type="match status" value="1"/>
</dbReference>
<dbReference type="CDD" id="cd07067">
    <property type="entry name" value="HP_PGM_like"/>
    <property type="match status" value="1"/>
</dbReference>
<evidence type="ECO:0000256" key="4">
    <source>
        <dbReference type="PIRSR" id="PIRSR613078-2"/>
    </source>
</evidence>
<dbReference type="AlphaFoldDB" id="A0A9D2AWX3"/>
<dbReference type="Proteomes" id="UP000886780">
    <property type="component" value="Unassembled WGS sequence"/>
</dbReference>